<comment type="subcellular location">
    <subcellularLocation>
        <location evidence="1">Cell membrane</location>
        <topology evidence="1">Multi-pass membrane protein</topology>
    </subcellularLocation>
</comment>
<accession>A0A183UAA7</accession>
<dbReference type="InterPro" id="IPR023299">
    <property type="entry name" value="ATPase_P-typ_cyto_dom_N"/>
</dbReference>
<dbReference type="InterPro" id="IPR023298">
    <property type="entry name" value="ATPase_P-typ_TM_dom_sf"/>
</dbReference>
<dbReference type="WBParaSite" id="TCNE_0000542701-mRNA-1">
    <property type="protein sequence ID" value="TCNE_0000542701-mRNA-1"/>
    <property type="gene ID" value="TCNE_0000542701"/>
</dbReference>
<dbReference type="GO" id="GO:0005524">
    <property type="term" value="F:ATP binding"/>
    <property type="evidence" value="ECO:0007669"/>
    <property type="project" value="InterPro"/>
</dbReference>
<dbReference type="InterPro" id="IPR059000">
    <property type="entry name" value="ATPase_P-type_domA"/>
</dbReference>
<keyword evidence="2" id="KW-1003">Cell membrane</keyword>
<evidence type="ECO:0000313" key="10">
    <source>
        <dbReference type="Proteomes" id="UP000050794"/>
    </source>
</evidence>
<keyword evidence="10" id="KW-1185">Reference proteome</keyword>
<dbReference type="GO" id="GO:0036376">
    <property type="term" value="P:sodium ion export across plasma membrane"/>
    <property type="evidence" value="ECO:0007669"/>
    <property type="project" value="TreeGrafter"/>
</dbReference>
<dbReference type="GO" id="GO:0005391">
    <property type="term" value="F:P-type sodium:potassium-exchanging transporter activity"/>
    <property type="evidence" value="ECO:0007669"/>
    <property type="project" value="TreeGrafter"/>
</dbReference>
<keyword evidence="3 6" id="KW-0812">Transmembrane</keyword>
<dbReference type="Gene3D" id="3.40.1110.10">
    <property type="entry name" value="Calcium-transporting ATPase, cytoplasmic domain N"/>
    <property type="match status" value="2"/>
</dbReference>
<organism evidence="10 11">
    <name type="scientific">Toxocara canis</name>
    <name type="common">Canine roundworm</name>
    <dbReference type="NCBI Taxonomy" id="6265"/>
    <lineage>
        <taxon>Eukaryota</taxon>
        <taxon>Metazoa</taxon>
        <taxon>Ecdysozoa</taxon>
        <taxon>Nematoda</taxon>
        <taxon>Chromadorea</taxon>
        <taxon>Rhabditida</taxon>
        <taxon>Spirurina</taxon>
        <taxon>Ascaridomorpha</taxon>
        <taxon>Ascaridoidea</taxon>
        <taxon>Toxocaridae</taxon>
        <taxon>Toxocara</taxon>
    </lineage>
</organism>
<feature type="transmembrane region" description="Helical" evidence="6">
    <location>
        <begin position="1081"/>
        <end position="1100"/>
    </location>
</feature>
<dbReference type="GO" id="GO:0030007">
    <property type="term" value="P:intracellular potassium ion homeostasis"/>
    <property type="evidence" value="ECO:0007669"/>
    <property type="project" value="TreeGrafter"/>
</dbReference>
<protein>
    <submittedName>
        <fullName evidence="11">Cation_ATPase_C domain-containing protein</fullName>
    </submittedName>
</protein>
<evidence type="ECO:0000256" key="6">
    <source>
        <dbReference type="SAM" id="Phobius"/>
    </source>
</evidence>
<dbReference type="Gene3D" id="1.20.1110.10">
    <property type="entry name" value="Calcium-transporting ATPase, transmembrane domain"/>
    <property type="match status" value="2"/>
</dbReference>
<dbReference type="Pfam" id="PF00689">
    <property type="entry name" value="Cation_ATPase_C"/>
    <property type="match status" value="1"/>
</dbReference>
<keyword evidence="4 6" id="KW-1133">Transmembrane helix</keyword>
<sequence length="1106" mass="123678">MNELVRYRRMTTCVPDCLRDIVERDITIAIAICDDVTCIDNAPCNFDIEEFRRRSNAREVREWLRRRFKRRLSSQCASEDISDGSHHQLLKVVMLGFNKFSLVSYDIELDCTFFEHTLTMEQLNDLFPLSRICLQDARRTRVCPVTGKDALKIFLAQFLNTFRIFLLLVALMCFAIFLIDTEHLLELYLMLILLGVFLALSLISYWQERSAYTQVRGFKSMVPTFCVVVRSGRHSRVNASEIVVGDVVYLSSGSRVPADLRLIYTDGLFLETSWISGEMDPLEFYDESVGKGVSALASQNIAFNGCQCVRGEALGIVIKTGNDTVIGKLMEMTSKEGGQPTRLEREHKRFVTFITVLALVVGAITFLIGVIVNNFQRITATFVNGFLVISVANVPQGLPITLGAALIIVARRLAKKGLYMKRLDVAETLGTATVVMCDKRGVFTSNDIAVTDIWHGREFFKGRIPIINRRRYSWDKLSSLHNSDEHACALLTAMSVCNKAQVEPIGSGNVAKWKQITFDVDLSNMNAWTSALENGSTQLDLEQNATQRAVQLNSIRAAFQHKNITGNPTEVALLKYVEESIRKKFEIVFEIPFDATRRFHVVVAKSSNESETSEEGVVKFYMFAKGAPEEILMHCSRMATSEGDAPMSEGLVNEFTEAYMKLGTEGRTCMAFAMTTFEAFDDMRLEIASGNLPEYEMCFLGMAAMYDPPRDNVSQSIAKMREAGVKCFMVTGDHPSTAAAVAKYVGLLDDRQKDDNCKKIDEGLSVIHGEVLDMLTSEQWDEILSQKSVVFARTTPAQKLECQKRKEVVAVTGDGVFDAPALKKADVGVALEAVGSVFAKEAADMVLIDNDVRNIVKGIEEGRLLYANLKKTIAYTMTHLMPELYAVLFTFIVGFPLGLSSLQIVTIDLITELPPSIALTLEPGERDIMCRPPRKTTSRLVSRALLAYSYLFAGNIIAVGCMVAYLSVFWHYGIATKDLLFTSNDYWTTNSRNFTTHTGLVFTASMQMHIHAQAMAAWQITLVMAQAFHLWMCTTRRISLFQHGFRNIVAAFAILLEILALNFFIYTPGLQAWLGVEHPPAFVWLFCFGVAAVLLVFNEVSVEGIS</sequence>
<dbReference type="SUPFAM" id="SSF81665">
    <property type="entry name" value="Calcium ATPase, transmembrane domain M"/>
    <property type="match status" value="1"/>
</dbReference>
<dbReference type="Proteomes" id="UP000050794">
    <property type="component" value="Unassembled WGS sequence"/>
</dbReference>
<dbReference type="GO" id="GO:1902600">
    <property type="term" value="P:proton transmembrane transport"/>
    <property type="evidence" value="ECO:0007669"/>
    <property type="project" value="TreeGrafter"/>
</dbReference>
<evidence type="ECO:0000256" key="2">
    <source>
        <dbReference type="ARBA" id="ARBA00022475"/>
    </source>
</evidence>
<dbReference type="SUPFAM" id="SSF81660">
    <property type="entry name" value="Metal cation-transporting ATPase, ATP-binding domain N"/>
    <property type="match status" value="1"/>
</dbReference>
<feature type="domain" description="Cation-transporting P-type ATPase C-terminal" evidence="8">
    <location>
        <begin position="896"/>
        <end position="1100"/>
    </location>
</feature>
<feature type="transmembrane region" description="Helical" evidence="6">
    <location>
        <begin position="350"/>
        <end position="372"/>
    </location>
</feature>
<reference evidence="11" key="1">
    <citation type="submission" date="2016-06" db="UniProtKB">
        <authorList>
            <consortium name="WormBaseParasite"/>
        </authorList>
    </citation>
    <scope>IDENTIFICATION</scope>
</reference>
<dbReference type="PRINTS" id="PR00119">
    <property type="entry name" value="CATATPASE"/>
</dbReference>
<dbReference type="InterPro" id="IPR006068">
    <property type="entry name" value="ATPase_P-typ_cation-transptr_C"/>
</dbReference>
<dbReference type="PANTHER" id="PTHR43294:SF21">
    <property type="entry name" value="CATION TRANSPORTING ATPASE"/>
    <property type="match status" value="1"/>
</dbReference>
<evidence type="ECO:0000313" key="9">
    <source>
        <dbReference type="EMBL" id="VDM36547.1"/>
    </source>
</evidence>
<dbReference type="Gene3D" id="2.70.150.10">
    <property type="entry name" value="Calcium-transporting ATPase, cytoplasmic transduction domain A"/>
    <property type="match status" value="1"/>
</dbReference>
<feature type="transmembrane region" description="Helical" evidence="6">
    <location>
        <begin position="158"/>
        <end position="179"/>
    </location>
</feature>
<evidence type="ECO:0000256" key="5">
    <source>
        <dbReference type="ARBA" id="ARBA00023136"/>
    </source>
</evidence>
<dbReference type="SUPFAM" id="SSF56784">
    <property type="entry name" value="HAD-like"/>
    <property type="match status" value="1"/>
</dbReference>
<dbReference type="GO" id="GO:1990573">
    <property type="term" value="P:potassium ion import across plasma membrane"/>
    <property type="evidence" value="ECO:0007669"/>
    <property type="project" value="TreeGrafter"/>
</dbReference>
<dbReference type="InterPro" id="IPR036412">
    <property type="entry name" value="HAD-like_sf"/>
</dbReference>
<dbReference type="InterPro" id="IPR001757">
    <property type="entry name" value="P_typ_ATPase"/>
</dbReference>
<feature type="transmembrane region" description="Helical" evidence="6">
    <location>
        <begin position="384"/>
        <end position="410"/>
    </location>
</feature>
<feature type="domain" description="P-type ATPase A" evidence="7">
    <location>
        <begin position="221"/>
        <end position="333"/>
    </location>
</feature>
<feature type="transmembrane region" description="Helical" evidence="6">
    <location>
        <begin position="185"/>
        <end position="206"/>
    </location>
</feature>
<gene>
    <name evidence="9" type="ORF">TCNE_LOCUS5427</name>
</gene>
<dbReference type="PANTHER" id="PTHR43294">
    <property type="entry name" value="SODIUM/POTASSIUM-TRANSPORTING ATPASE SUBUNIT ALPHA"/>
    <property type="match status" value="1"/>
</dbReference>
<feature type="transmembrane region" description="Helical" evidence="6">
    <location>
        <begin position="1044"/>
        <end position="1066"/>
    </location>
</feature>
<feature type="transmembrane region" description="Helical" evidence="6">
    <location>
        <begin position="945"/>
        <end position="972"/>
    </location>
</feature>
<dbReference type="GO" id="GO:0016887">
    <property type="term" value="F:ATP hydrolysis activity"/>
    <property type="evidence" value="ECO:0007669"/>
    <property type="project" value="InterPro"/>
</dbReference>
<dbReference type="AlphaFoldDB" id="A0A183UAA7"/>
<evidence type="ECO:0000256" key="4">
    <source>
        <dbReference type="ARBA" id="ARBA00022989"/>
    </source>
</evidence>
<dbReference type="Pfam" id="PF13246">
    <property type="entry name" value="Cation_ATPase"/>
    <property type="match status" value="1"/>
</dbReference>
<dbReference type="NCBIfam" id="TIGR01494">
    <property type="entry name" value="ATPase_P-type"/>
    <property type="match status" value="1"/>
</dbReference>
<proteinExistence type="predicted"/>
<keyword evidence="5 6" id="KW-0472">Membrane</keyword>
<dbReference type="GO" id="GO:0006883">
    <property type="term" value="P:intracellular sodium ion homeostasis"/>
    <property type="evidence" value="ECO:0007669"/>
    <property type="project" value="TreeGrafter"/>
</dbReference>
<dbReference type="PRINTS" id="PR00121">
    <property type="entry name" value="NAKATPASE"/>
</dbReference>
<dbReference type="InterPro" id="IPR023214">
    <property type="entry name" value="HAD_sf"/>
</dbReference>
<reference evidence="9 10" key="2">
    <citation type="submission" date="2018-11" db="EMBL/GenBank/DDBJ databases">
        <authorList>
            <consortium name="Pathogen Informatics"/>
        </authorList>
    </citation>
    <scope>NUCLEOTIDE SEQUENCE [LARGE SCALE GENOMIC DNA]</scope>
</reference>
<evidence type="ECO:0000259" key="8">
    <source>
        <dbReference type="Pfam" id="PF00689"/>
    </source>
</evidence>
<dbReference type="EMBL" id="UYWY01019355">
    <property type="protein sequence ID" value="VDM36547.1"/>
    <property type="molecule type" value="Genomic_DNA"/>
</dbReference>
<name>A0A183UAA7_TOXCA</name>
<evidence type="ECO:0000256" key="3">
    <source>
        <dbReference type="ARBA" id="ARBA00022692"/>
    </source>
</evidence>
<dbReference type="GO" id="GO:0005886">
    <property type="term" value="C:plasma membrane"/>
    <property type="evidence" value="ECO:0007669"/>
    <property type="project" value="UniProtKB-SubCell"/>
</dbReference>
<dbReference type="InterPro" id="IPR050510">
    <property type="entry name" value="Cation_transp_ATPase_P-type"/>
</dbReference>
<evidence type="ECO:0000259" key="7">
    <source>
        <dbReference type="Pfam" id="PF00122"/>
    </source>
</evidence>
<evidence type="ECO:0000313" key="11">
    <source>
        <dbReference type="WBParaSite" id="TCNE_0000542701-mRNA-1"/>
    </source>
</evidence>
<evidence type="ECO:0000256" key="1">
    <source>
        <dbReference type="ARBA" id="ARBA00004651"/>
    </source>
</evidence>
<dbReference type="Pfam" id="PF00122">
    <property type="entry name" value="E1-E2_ATPase"/>
    <property type="match status" value="1"/>
</dbReference>
<dbReference type="Gene3D" id="3.40.50.1000">
    <property type="entry name" value="HAD superfamily/HAD-like"/>
    <property type="match status" value="2"/>
</dbReference>
<dbReference type="InterPro" id="IPR008250">
    <property type="entry name" value="ATPase_P-typ_transduc_dom_A_sf"/>
</dbReference>
<dbReference type="SUPFAM" id="SSF81653">
    <property type="entry name" value="Calcium ATPase, transduction domain A"/>
    <property type="match status" value="1"/>
</dbReference>